<dbReference type="InterPro" id="IPR036068">
    <property type="entry name" value="Nicotinate_pribotase-like_C"/>
</dbReference>
<evidence type="ECO:0000313" key="3">
    <source>
        <dbReference type="Proteomes" id="UP000001929"/>
    </source>
</evidence>
<dbReference type="HOGENOM" id="CLU_715295_0_0_5"/>
<dbReference type="InterPro" id="IPR013785">
    <property type="entry name" value="Aldolase_TIM"/>
</dbReference>
<keyword evidence="3" id="KW-1185">Reference proteome</keyword>
<dbReference type="GO" id="GO:0009435">
    <property type="term" value="P:NAD+ biosynthetic process"/>
    <property type="evidence" value="ECO:0007669"/>
    <property type="project" value="InterPro"/>
</dbReference>
<dbReference type="EMBL" id="CP000230">
    <property type="protein sequence ID" value="ABC21488.1"/>
    <property type="molecule type" value="Genomic_DNA"/>
</dbReference>
<dbReference type="Gene3D" id="3.20.20.70">
    <property type="entry name" value="Aldolase class I"/>
    <property type="match status" value="1"/>
</dbReference>
<dbReference type="STRING" id="269796.Rru_A0684"/>
<dbReference type="eggNOG" id="COG1488">
    <property type="taxonomic scope" value="Bacteria"/>
</dbReference>
<dbReference type="SUPFAM" id="SSF54675">
    <property type="entry name" value="Nicotinate/Quinolinate PRTase N-terminal domain-like"/>
    <property type="match status" value="1"/>
</dbReference>
<feature type="region of interest" description="Disordered" evidence="1">
    <location>
        <begin position="1"/>
        <end position="29"/>
    </location>
</feature>
<evidence type="ECO:0000313" key="2">
    <source>
        <dbReference type="EMBL" id="ABC21488.1"/>
    </source>
</evidence>
<gene>
    <name evidence="2" type="ordered locus">Rru_A0684</name>
</gene>
<sequence length="410" mass="44993">MAPKEILAKSLTQGAPSPRDGAAMDRPADRWPSAIDVPRWTDKYFSRTAEVVRRFGDSQVTYAVFMRRPVLFAARLATDWLRAVCAERGTEVVIEALYKEADWVGAGEPMLHLTGSLIDLSELETLFLQKLGACCVAAYNAYHMCMDLPRVAFLAMDARHCAGTEMAELMAYAAAVGGERAQIKADAKGFIGNATDATAHYFGQAEGKGTMPHSLIGYAGSTVRAAEMFHETHPDVELVVLVDYFGQEITDALEVCRRFPDLAAEGRLGVRLDTHGGRFIEGLDTQTSYEVLERNASDAIRGYRSEPELRNLIGTGVSAAAIWHMREELDLAGYPKVRIVASSGFSPAKCRVMAYANTPIDVIGTGSFLPDNWNETYATADIIAYDGLPRVKVGREFLLKKREVPARDRG</sequence>
<organism evidence="2 3">
    <name type="scientific">Rhodospirillum rubrum (strain ATCC 11170 / ATH 1.1.1 / DSM 467 / LMG 4362 / NCIMB 8255 / S1)</name>
    <dbReference type="NCBI Taxonomy" id="269796"/>
    <lineage>
        <taxon>Bacteria</taxon>
        <taxon>Pseudomonadati</taxon>
        <taxon>Pseudomonadota</taxon>
        <taxon>Alphaproteobacteria</taxon>
        <taxon>Rhodospirillales</taxon>
        <taxon>Rhodospirillaceae</taxon>
        <taxon>Rhodospirillum</taxon>
    </lineage>
</organism>
<proteinExistence type="predicted"/>
<reference evidence="2 3" key="1">
    <citation type="journal article" date="2011" name="Stand. Genomic Sci.">
        <title>Complete genome sequence of Rhodospirillum rubrum type strain (S1).</title>
        <authorList>
            <person name="Munk A.C."/>
            <person name="Copeland A."/>
            <person name="Lucas S."/>
            <person name="Lapidus A."/>
            <person name="Del Rio T.G."/>
            <person name="Barry K."/>
            <person name="Detter J.C."/>
            <person name="Hammon N."/>
            <person name="Israni S."/>
            <person name="Pitluck S."/>
            <person name="Brettin T."/>
            <person name="Bruce D."/>
            <person name="Han C."/>
            <person name="Tapia R."/>
            <person name="Gilna P."/>
            <person name="Schmutz J."/>
            <person name="Larimer F."/>
            <person name="Land M."/>
            <person name="Kyrpides N.C."/>
            <person name="Mavromatis K."/>
            <person name="Richardson P."/>
            <person name="Rohde M."/>
            <person name="Goker M."/>
            <person name="Klenk H.P."/>
            <person name="Zhang Y."/>
            <person name="Roberts G.P."/>
            <person name="Reslewic S."/>
            <person name="Schwartz D.C."/>
        </authorList>
    </citation>
    <scope>NUCLEOTIDE SEQUENCE [LARGE SCALE GENOMIC DNA]</scope>
    <source>
        <strain evidence="3">ATCC 11170 / ATH 1.1.1 / DSM 467 / LMG 4362 / NCIMB 8255 / S1</strain>
    </source>
</reference>
<dbReference type="AlphaFoldDB" id="Q2RWK7"/>
<dbReference type="SUPFAM" id="SSF51690">
    <property type="entry name" value="Nicotinate/Quinolinate PRTase C-terminal domain-like"/>
    <property type="match status" value="1"/>
</dbReference>
<accession>Q2RWK7</accession>
<dbReference type="EnsemblBacteria" id="ABC21488">
    <property type="protein sequence ID" value="ABC21488"/>
    <property type="gene ID" value="Rru_A0684"/>
</dbReference>
<dbReference type="InterPro" id="IPR053190">
    <property type="entry name" value="NAPRTase-like"/>
</dbReference>
<evidence type="ECO:0008006" key="4">
    <source>
        <dbReference type="Google" id="ProtNLM"/>
    </source>
</evidence>
<protein>
    <recommendedName>
        <fullName evidence="4">Nicotinate phosphoribosyltransferase</fullName>
    </recommendedName>
</protein>
<dbReference type="PATRIC" id="fig|269796.9.peg.737"/>
<dbReference type="PhylomeDB" id="Q2RWK7"/>
<dbReference type="PANTHER" id="PTHR43202:SF1">
    <property type="entry name" value="NICOTINATE PHOSPHORIBOSYLTRANSFERASE"/>
    <property type="match status" value="1"/>
</dbReference>
<name>Q2RWK7_RHORT</name>
<dbReference type="KEGG" id="rru:Rru_A0684"/>
<dbReference type="Proteomes" id="UP000001929">
    <property type="component" value="Chromosome"/>
</dbReference>
<evidence type="ECO:0000256" key="1">
    <source>
        <dbReference type="SAM" id="MobiDB-lite"/>
    </source>
</evidence>
<dbReference type="PANTHER" id="PTHR43202">
    <property type="entry name" value="NICOTINATE-NUCLEOTIDE PYROPHOSPHORYLASE"/>
    <property type="match status" value="1"/>
</dbReference>